<dbReference type="Proteomes" id="UP000183670">
    <property type="component" value="Unassembled WGS sequence"/>
</dbReference>
<gene>
    <name evidence="3" type="ORF">SAMN05192581_101462</name>
</gene>
<dbReference type="RefSeq" id="WP_046151583.1">
    <property type="nucleotide sequence ID" value="NZ_FMYE01000014.1"/>
</dbReference>
<proteinExistence type="predicted"/>
<evidence type="ECO:0000313" key="3">
    <source>
        <dbReference type="EMBL" id="SDB76898.1"/>
    </source>
</evidence>
<accession>A0A1G6G4I0</accession>
<evidence type="ECO:0000259" key="2">
    <source>
        <dbReference type="Pfam" id="PF07510"/>
    </source>
</evidence>
<feature type="domain" description="GmrSD restriction endonucleases C-terminal" evidence="2">
    <location>
        <begin position="491"/>
        <end position="558"/>
    </location>
</feature>
<evidence type="ECO:0000259" key="1">
    <source>
        <dbReference type="Pfam" id="PF03235"/>
    </source>
</evidence>
<dbReference type="Pfam" id="PF03235">
    <property type="entry name" value="GmrSD_N"/>
    <property type="match status" value="1"/>
</dbReference>
<protein>
    <submittedName>
        <fullName evidence="3">Uncharacterized conserved protein, contains ParB-like and HNH nuclease domains</fullName>
    </submittedName>
</protein>
<dbReference type="PANTHER" id="PTHR35149:SF2">
    <property type="entry name" value="DUF262 DOMAIN-CONTAINING PROTEIN"/>
    <property type="match status" value="1"/>
</dbReference>
<dbReference type="InterPro" id="IPR004919">
    <property type="entry name" value="GmrSD_N"/>
</dbReference>
<organism evidence="3 4">
    <name type="scientific">Bacteroides ovatus</name>
    <dbReference type="NCBI Taxonomy" id="28116"/>
    <lineage>
        <taxon>Bacteria</taxon>
        <taxon>Pseudomonadati</taxon>
        <taxon>Bacteroidota</taxon>
        <taxon>Bacteroidia</taxon>
        <taxon>Bacteroidales</taxon>
        <taxon>Bacteroidaceae</taxon>
        <taxon>Bacteroides</taxon>
    </lineage>
</organism>
<dbReference type="EMBL" id="FMYE01000014">
    <property type="protein sequence ID" value="SDB76898.1"/>
    <property type="molecule type" value="Genomic_DNA"/>
</dbReference>
<name>A0A1G6G4I0_BACOV</name>
<reference evidence="3 4" key="1">
    <citation type="submission" date="2016-10" db="EMBL/GenBank/DDBJ databases">
        <authorList>
            <person name="de Groot N.N."/>
        </authorList>
    </citation>
    <scope>NUCLEOTIDE SEQUENCE [LARGE SCALE GENOMIC DNA]</scope>
    <source>
        <strain evidence="3 4">NLAE-zl-C500</strain>
    </source>
</reference>
<dbReference type="Pfam" id="PF07510">
    <property type="entry name" value="GmrSD_C"/>
    <property type="match status" value="1"/>
</dbReference>
<dbReference type="InterPro" id="IPR011089">
    <property type="entry name" value="GmrSD_C"/>
</dbReference>
<dbReference type="PANTHER" id="PTHR35149">
    <property type="entry name" value="SLL5132 PROTEIN"/>
    <property type="match status" value="1"/>
</dbReference>
<dbReference type="AlphaFoldDB" id="A0A1G6G4I0"/>
<feature type="domain" description="GmrSD restriction endonucleases N-terminal" evidence="1">
    <location>
        <begin position="15"/>
        <end position="232"/>
    </location>
</feature>
<sequence>MESSNKTILAKEYSLKEILADKKYIVDYFQREYTWEKLQIEQLVEDLTNAFFDDYKVGDTPKNVANYNTYYMGSIVLSDKRNGISSIIDGQQRITSLTLLLIYLLHKTNNTMRSQIDNLIYSDSYGEKSFNIQVPEREICLKALYDCGDYEPTDLDDESTINMANRYKDIVEAFPEDSFGEDVLKSFVYWLLEKVILVKITATSEDNAYTIFETMNNRGKSLKPSDMLKGFILSKFNSDDQRKVMNNEWKSEIQKLKEISDDTDNQFFQSWLRSQYAETIRQSKQGSINMDFENIGTRFHNWFKDNYSKGLLAKSINGDIEKFMKESYHFYLKYFMLIKSAEQVFDKSLEHVYYHQHWGISPSLSYPLYLAPLNITDDDTICRAKINLVAHHLEGFAVRRAINYKLFSASSIRYTMCSLVRTIRGLDLATLKVALVESISEEEAKFDFTKVSSFRLHMQNGRFVKFYLSRLTSFIEDRCGQGSNYVRYMTNPDCKPYEIEHIWSDHPEWHTDEFTDKSDFADARNTIGDLVLLPNGINQSLNDMEWKYKMPHYIKENILASSLCQELYKNNPSFNSFIKKNYLPFKEYTSCEFKFDAIKERCILYQKLSELMWNKDLNFK</sequence>
<evidence type="ECO:0000313" key="4">
    <source>
        <dbReference type="Proteomes" id="UP000183670"/>
    </source>
</evidence>